<evidence type="ECO:0000313" key="1">
    <source>
        <dbReference type="EMBL" id="KAK7840106.1"/>
    </source>
</evidence>
<comment type="caution">
    <text evidence="1">The sequence shown here is derived from an EMBL/GenBank/DDBJ whole genome shotgun (WGS) entry which is preliminary data.</text>
</comment>
<dbReference type="EMBL" id="PKMF04000269">
    <property type="protein sequence ID" value="KAK7840106.1"/>
    <property type="molecule type" value="Genomic_DNA"/>
</dbReference>
<dbReference type="Gene3D" id="1.20.1250.20">
    <property type="entry name" value="MFS general substrate transporter like domains"/>
    <property type="match status" value="1"/>
</dbReference>
<organism evidence="1 2">
    <name type="scientific">Quercus suber</name>
    <name type="common">Cork oak</name>
    <dbReference type="NCBI Taxonomy" id="58331"/>
    <lineage>
        <taxon>Eukaryota</taxon>
        <taxon>Viridiplantae</taxon>
        <taxon>Streptophyta</taxon>
        <taxon>Embryophyta</taxon>
        <taxon>Tracheophyta</taxon>
        <taxon>Spermatophyta</taxon>
        <taxon>Magnoliopsida</taxon>
        <taxon>eudicotyledons</taxon>
        <taxon>Gunneridae</taxon>
        <taxon>Pentapetalae</taxon>
        <taxon>rosids</taxon>
        <taxon>fabids</taxon>
        <taxon>Fagales</taxon>
        <taxon>Fagaceae</taxon>
        <taxon>Quercus</taxon>
    </lineage>
</organism>
<dbReference type="Proteomes" id="UP000237347">
    <property type="component" value="Unassembled WGS sequence"/>
</dbReference>
<evidence type="ECO:0000313" key="2">
    <source>
        <dbReference type="Proteomes" id="UP000237347"/>
    </source>
</evidence>
<dbReference type="AlphaFoldDB" id="A0AAW0KNE0"/>
<accession>A0AAW0KNE0</accession>
<dbReference type="InterPro" id="IPR036259">
    <property type="entry name" value="MFS_trans_sf"/>
</dbReference>
<name>A0AAW0KNE0_QUESU</name>
<proteinExistence type="predicted"/>
<reference evidence="1 2" key="1">
    <citation type="journal article" date="2018" name="Sci. Data">
        <title>The draft genome sequence of cork oak.</title>
        <authorList>
            <person name="Ramos A.M."/>
            <person name="Usie A."/>
            <person name="Barbosa P."/>
            <person name="Barros P.M."/>
            <person name="Capote T."/>
            <person name="Chaves I."/>
            <person name="Simoes F."/>
            <person name="Abreu I."/>
            <person name="Carrasquinho I."/>
            <person name="Faro C."/>
            <person name="Guimaraes J.B."/>
            <person name="Mendonca D."/>
            <person name="Nobrega F."/>
            <person name="Rodrigues L."/>
            <person name="Saibo N.J.M."/>
            <person name="Varela M.C."/>
            <person name="Egas C."/>
            <person name="Matos J."/>
            <person name="Miguel C.M."/>
            <person name="Oliveira M.M."/>
            <person name="Ricardo C.P."/>
            <person name="Goncalves S."/>
        </authorList>
    </citation>
    <scope>NUCLEOTIDE SEQUENCE [LARGE SCALE GENOMIC DNA]</scope>
    <source>
        <strain evidence="2">cv. HL8</strain>
    </source>
</reference>
<sequence>MSTALIDVVQRVTRWLPNNINNGRLDNMYWFIKALKRVKIVILVLISDPHDSSESEKDRIEMPLGGIADQIMLRDKLSFEICFDALFIDPASPFFQFAIGLIVRGLILY</sequence>
<protein>
    <submittedName>
        <fullName evidence="1">Protein nrt1/ ptr family 2.5</fullName>
    </submittedName>
</protein>
<gene>
    <name evidence="1" type="primary">NPF2.5</name>
    <name evidence="1" type="ORF">CFP56_017226</name>
</gene>
<keyword evidence="2" id="KW-1185">Reference proteome</keyword>